<organism evidence="9 10">
    <name type="scientific">Candidatus Desulfatibia vada</name>
    <dbReference type="NCBI Taxonomy" id="2841696"/>
    <lineage>
        <taxon>Bacteria</taxon>
        <taxon>Pseudomonadati</taxon>
        <taxon>Thermodesulfobacteriota</taxon>
        <taxon>Desulfobacteria</taxon>
        <taxon>Desulfobacterales</taxon>
        <taxon>Desulfobacterales incertae sedis</taxon>
        <taxon>Candidatus Desulfatibia</taxon>
    </lineage>
</organism>
<evidence type="ECO:0000256" key="5">
    <source>
        <dbReference type="ARBA" id="ARBA00022840"/>
    </source>
</evidence>
<dbReference type="EMBL" id="JACNIG010000124">
    <property type="protein sequence ID" value="MBC8431242.1"/>
    <property type="molecule type" value="Genomic_DNA"/>
</dbReference>
<evidence type="ECO:0000256" key="2">
    <source>
        <dbReference type="ARBA" id="ARBA00022679"/>
    </source>
</evidence>
<dbReference type="PANTHER" id="PTHR43793">
    <property type="entry name" value="FAD SYNTHASE"/>
    <property type="match status" value="1"/>
</dbReference>
<dbReference type="PANTHER" id="PTHR43793:SF2">
    <property type="entry name" value="BIFUNCTIONAL PROTEIN HLDE"/>
    <property type="match status" value="1"/>
</dbReference>
<evidence type="ECO:0000256" key="7">
    <source>
        <dbReference type="ARBA" id="ARBA00047428"/>
    </source>
</evidence>
<dbReference type="InterPro" id="IPR004821">
    <property type="entry name" value="Cyt_trans-like"/>
</dbReference>
<gene>
    <name evidence="9" type="primary">rfaE2</name>
    <name evidence="9" type="ORF">H8D96_04925</name>
</gene>
<dbReference type="InterPro" id="IPR011914">
    <property type="entry name" value="RfaE_dom_II"/>
</dbReference>
<evidence type="ECO:0000313" key="10">
    <source>
        <dbReference type="Proteomes" id="UP000605201"/>
    </source>
</evidence>
<keyword evidence="6" id="KW-0119">Carbohydrate metabolism</keyword>
<accession>A0A8J6TQ58</accession>
<dbReference type="GO" id="GO:0005524">
    <property type="term" value="F:ATP binding"/>
    <property type="evidence" value="ECO:0007669"/>
    <property type="project" value="UniProtKB-KW"/>
</dbReference>
<dbReference type="EC" id="2.7.7.70" evidence="1"/>
<evidence type="ECO:0000259" key="8">
    <source>
        <dbReference type="Pfam" id="PF01467"/>
    </source>
</evidence>
<feature type="domain" description="Cytidyltransferase-like" evidence="8">
    <location>
        <begin position="27"/>
        <end position="152"/>
    </location>
</feature>
<evidence type="ECO:0000256" key="1">
    <source>
        <dbReference type="ARBA" id="ARBA00012519"/>
    </source>
</evidence>
<keyword evidence="3 9" id="KW-0548">Nucleotidyltransferase</keyword>
<evidence type="ECO:0000256" key="6">
    <source>
        <dbReference type="ARBA" id="ARBA00023277"/>
    </source>
</evidence>
<dbReference type="AlphaFoldDB" id="A0A8J6TQ58"/>
<reference evidence="9 10" key="1">
    <citation type="submission" date="2020-08" db="EMBL/GenBank/DDBJ databases">
        <title>Bridging the membrane lipid divide: bacteria of the FCB group superphylum have the potential to synthesize archaeal ether lipids.</title>
        <authorList>
            <person name="Villanueva L."/>
            <person name="Von Meijenfeldt F.A.B."/>
            <person name="Westbye A.B."/>
            <person name="Yadav S."/>
            <person name="Hopmans E.C."/>
            <person name="Dutilh B.E."/>
            <person name="Sinninghe Damste J.S."/>
        </authorList>
    </citation>
    <scope>NUCLEOTIDE SEQUENCE [LARGE SCALE GENOMIC DNA]</scope>
    <source>
        <strain evidence="9">NIOZ-UU17</strain>
    </source>
</reference>
<dbReference type="Gene3D" id="3.40.50.620">
    <property type="entry name" value="HUPs"/>
    <property type="match status" value="1"/>
</dbReference>
<dbReference type="Proteomes" id="UP000605201">
    <property type="component" value="Unassembled WGS sequence"/>
</dbReference>
<dbReference type="GO" id="GO:0005975">
    <property type="term" value="P:carbohydrate metabolic process"/>
    <property type="evidence" value="ECO:0007669"/>
    <property type="project" value="InterPro"/>
</dbReference>
<dbReference type="InterPro" id="IPR050385">
    <property type="entry name" value="Archaeal_FAD_synthase"/>
</dbReference>
<dbReference type="GO" id="GO:0016773">
    <property type="term" value="F:phosphotransferase activity, alcohol group as acceptor"/>
    <property type="evidence" value="ECO:0007669"/>
    <property type="project" value="InterPro"/>
</dbReference>
<keyword evidence="2" id="KW-0808">Transferase</keyword>
<sequence length="165" mass="18570">MVKKILKIEDIVQKANTLRRSGKRLVFTNGCFDILHVGHIRYLADARSKGDVLVVGLNSDESVKIIKDENRPIMNQEQRAEILAGLWCVDYITIFNEPDPLKLIKVIMPDVLVKGADWREQDIIGADVVKAGGGEVVRVSVVPDISTSRIIERIVKRYGFTEPME</sequence>
<dbReference type="InterPro" id="IPR014729">
    <property type="entry name" value="Rossmann-like_a/b/a_fold"/>
</dbReference>
<dbReference type="Pfam" id="PF01467">
    <property type="entry name" value="CTP_transf_like"/>
    <property type="match status" value="1"/>
</dbReference>
<proteinExistence type="predicted"/>
<comment type="catalytic activity">
    <reaction evidence="7">
        <text>D-glycero-beta-D-manno-heptose 1-phosphate + ATP + H(+) = ADP-D-glycero-beta-D-manno-heptose + diphosphate</text>
        <dbReference type="Rhea" id="RHEA:27465"/>
        <dbReference type="ChEBI" id="CHEBI:15378"/>
        <dbReference type="ChEBI" id="CHEBI:30616"/>
        <dbReference type="ChEBI" id="CHEBI:33019"/>
        <dbReference type="ChEBI" id="CHEBI:59967"/>
        <dbReference type="ChEBI" id="CHEBI:61593"/>
        <dbReference type="EC" id="2.7.7.70"/>
    </reaction>
</comment>
<name>A0A8J6TQ58_9BACT</name>
<protein>
    <recommendedName>
        <fullName evidence="1">D-glycero-beta-D-manno-heptose 1-phosphate adenylyltransferase</fullName>
        <ecNumber evidence="1">2.7.7.70</ecNumber>
    </recommendedName>
</protein>
<evidence type="ECO:0000256" key="3">
    <source>
        <dbReference type="ARBA" id="ARBA00022695"/>
    </source>
</evidence>
<dbReference type="GO" id="GO:0016779">
    <property type="term" value="F:nucleotidyltransferase activity"/>
    <property type="evidence" value="ECO:0007669"/>
    <property type="project" value="UniProtKB-KW"/>
</dbReference>
<dbReference type="NCBIfam" id="TIGR00125">
    <property type="entry name" value="cyt_tran_rel"/>
    <property type="match status" value="1"/>
</dbReference>
<keyword evidence="4" id="KW-0547">Nucleotide-binding</keyword>
<dbReference type="NCBIfam" id="TIGR02199">
    <property type="entry name" value="rfaE_dom_II"/>
    <property type="match status" value="1"/>
</dbReference>
<evidence type="ECO:0000313" key="9">
    <source>
        <dbReference type="EMBL" id="MBC8431242.1"/>
    </source>
</evidence>
<keyword evidence="5" id="KW-0067">ATP-binding</keyword>
<evidence type="ECO:0000256" key="4">
    <source>
        <dbReference type="ARBA" id="ARBA00022741"/>
    </source>
</evidence>
<dbReference type="SUPFAM" id="SSF52374">
    <property type="entry name" value="Nucleotidylyl transferase"/>
    <property type="match status" value="1"/>
</dbReference>
<comment type="caution">
    <text evidence="9">The sequence shown here is derived from an EMBL/GenBank/DDBJ whole genome shotgun (WGS) entry which is preliminary data.</text>
</comment>